<protein>
    <submittedName>
        <fullName evidence="1">Uncharacterized protein</fullName>
    </submittedName>
</protein>
<dbReference type="Proteomes" id="UP000253094">
    <property type="component" value="Unassembled WGS sequence"/>
</dbReference>
<evidence type="ECO:0000313" key="1">
    <source>
        <dbReference type="EMBL" id="RCG21127.1"/>
    </source>
</evidence>
<dbReference type="EMBL" id="QOIL01000030">
    <property type="protein sequence ID" value="RCG21127.1"/>
    <property type="molecule type" value="Genomic_DNA"/>
</dbReference>
<name>A0A367EUP9_9ACTN</name>
<accession>A0A367EUP9</accession>
<proteinExistence type="predicted"/>
<reference evidence="1 2" key="1">
    <citation type="submission" date="2018-06" db="EMBL/GenBank/DDBJ databases">
        <title>Sphaerisporangium craniellae sp. nov., isolated from a marine sponge in the South China Sea.</title>
        <authorList>
            <person name="Li L."/>
        </authorList>
    </citation>
    <scope>NUCLEOTIDE SEQUENCE [LARGE SCALE GENOMIC DNA]</scope>
    <source>
        <strain evidence="1 2">CCTCC AA 208026</strain>
    </source>
</reference>
<organism evidence="1 2">
    <name type="scientific">Sphaerisporangium album</name>
    <dbReference type="NCBI Taxonomy" id="509200"/>
    <lineage>
        <taxon>Bacteria</taxon>
        <taxon>Bacillati</taxon>
        <taxon>Actinomycetota</taxon>
        <taxon>Actinomycetes</taxon>
        <taxon>Streptosporangiales</taxon>
        <taxon>Streptosporangiaceae</taxon>
        <taxon>Sphaerisporangium</taxon>
    </lineage>
</organism>
<gene>
    <name evidence="1" type="ORF">DQ384_36540</name>
</gene>
<evidence type="ECO:0000313" key="2">
    <source>
        <dbReference type="Proteomes" id="UP000253094"/>
    </source>
</evidence>
<keyword evidence="2" id="KW-1185">Reference proteome</keyword>
<comment type="caution">
    <text evidence="1">The sequence shown here is derived from an EMBL/GenBank/DDBJ whole genome shotgun (WGS) entry which is preliminary data.</text>
</comment>
<dbReference type="AlphaFoldDB" id="A0A367EUP9"/>
<sequence length="277" mass="30625">MHGDQITDPPTLHQQCIAHLLRFGRLSGEDPFTSIQHSVTYRIGLAATDEDERIRRDIVALEHFNREPARERRVGFPRRLAELSIEREQLLSAKQLCRTTGAGGAADHLGCDGSEPEITNHIAVSRLCRRVTMEHRLARVGRPGASQQGDHIARLHPDTADANPVTGLGLCGQVEQGCLCCGLGHRRPAHDELPHCAQPLRRGLLPPTILIDLPHDRLRNCQLSLQMPGIATPRRISLGLSKPSLFTSSRRLVLAAAASAHHCLLHPLKQRMTSRRS</sequence>